<name>A0AA46NZS0_CYTFI</name>
<evidence type="ECO:0000259" key="2">
    <source>
        <dbReference type="Pfam" id="PF03795"/>
    </source>
</evidence>
<dbReference type="Pfam" id="PF03795">
    <property type="entry name" value="YCII"/>
    <property type="match status" value="1"/>
</dbReference>
<dbReference type="AlphaFoldDB" id="A0AA46NZS0"/>
<gene>
    <name evidence="3" type="ORF">OD459_14960</name>
</gene>
<evidence type="ECO:0000256" key="1">
    <source>
        <dbReference type="ARBA" id="ARBA00007689"/>
    </source>
</evidence>
<dbReference type="Proteomes" id="UP001163104">
    <property type="component" value="Chromosome"/>
</dbReference>
<dbReference type="InterPro" id="IPR011008">
    <property type="entry name" value="Dimeric_a/b-barrel"/>
</dbReference>
<accession>A0AA46NZS0</accession>
<evidence type="ECO:0000313" key="4">
    <source>
        <dbReference type="Proteomes" id="UP001163104"/>
    </source>
</evidence>
<dbReference type="RefSeq" id="WP_048010249.1">
    <property type="nucleotide sequence ID" value="NZ_CP107027.1"/>
</dbReference>
<dbReference type="EMBL" id="CP107027">
    <property type="protein sequence ID" value="UYG93512.1"/>
    <property type="molecule type" value="Genomic_DNA"/>
</dbReference>
<reference evidence="3" key="1">
    <citation type="submission" date="2022-10" db="EMBL/GenBank/DDBJ databases">
        <title>Mechanism of multi-heavy metal repair in Cytobacillus Firmus M7.</title>
        <authorList>
            <person name="Li X."/>
            <person name="Yu C."/>
        </authorList>
    </citation>
    <scope>NUCLEOTIDE SEQUENCE</scope>
    <source>
        <strain evidence="3">M7</strain>
    </source>
</reference>
<sequence length="104" mass="12169">MEQYLYKLRLKAHFLERESWTQTAEEIISRHFARLKEYTEEGKVILAGRTLNDDETGFGIVIFEAENKTSAEQFMRDDPAISEGMMEGDLFPYRVALMREGKSR</sequence>
<feature type="domain" description="YCII-related" evidence="2">
    <location>
        <begin position="22"/>
        <end position="87"/>
    </location>
</feature>
<comment type="similarity">
    <text evidence="1">Belongs to the YciI family.</text>
</comment>
<proteinExistence type="inferred from homology"/>
<dbReference type="SUPFAM" id="SSF54909">
    <property type="entry name" value="Dimeric alpha+beta barrel"/>
    <property type="match status" value="1"/>
</dbReference>
<protein>
    <submittedName>
        <fullName evidence="3">YciI family protein</fullName>
    </submittedName>
</protein>
<organism evidence="3 4">
    <name type="scientific">Cytobacillus firmus</name>
    <name type="common">Bacillus firmus</name>
    <dbReference type="NCBI Taxonomy" id="1399"/>
    <lineage>
        <taxon>Bacteria</taxon>
        <taxon>Bacillati</taxon>
        <taxon>Bacillota</taxon>
        <taxon>Bacilli</taxon>
        <taxon>Bacillales</taxon>
        <taxon>Bacillaceae</taxon>
        <taxon>Cytobacillus</taxon>
    </lineage>
</organism>
<dbReference type="InterPro" id="IPR005545">
    <property type="entry name" value="YCII"/>
</dbReference>
<evidence type="ECO:0000313" key="3">
    <source>
        <dbReference type="EMBL" id="UYG93512.1"/>
    </source>
</evidence>
<dbReference type="Gene3D" id="3.30.70.1060">
    <property type="entry name" value="Dimeric alpha+beta barrel"/>
    <property type="match status" value="1"/>
</dbReference>